<dbReference type="EMBL" id="CAICTM010000283">
    <property type="protein sequence ID" value="CAB9506917.1"/>
    <property type="molecule type" value="Genomic_DNA"/>
</dbReference>
<keyword evidence="3" id="KW-0472">Membrane</keyword>
<gene>
    <name evidence="5" type="ORF">SEMRO_284_G107980.1</name>
</gene>
<dbReference type="OrthoDB" id="3223806at2759"/>
<feature type="transmembrane region" description="Helical" evidence="3">
    <location>
        <begin position="323"/>
        <end position="346"/>
    </location>
</feature>
<keyword evidence="3" id="KW-0812">Transmembrane</keyword>
<dbReference type="GO" id="GO:0005737">
    <property type="term" value="C:cytoplasm"/>
    <property type="evidence" value="ECO:0007669"/>
    <property type="project" value="TreeGrafter"/>
</dbReference>
<accession>A0A9N8DQK8</accession>
<sequence>MASSSSSAAEGSTSSSNNDTFDPSLVAQAEAYIHAEVHLFSGCRDEQTSADISNVELFGLPDPQGRAGGACTSAMLKALYATTSTSESSMSYGNVLSHMRSILSEGQYTQIPQLTSSRPVDMHAPFHIVPTKCQDGVKRAVLIGINYTGTRGELSGCHNDVKNVKKYLQTVHDFQEENITMLLDDGDHTPPTKANILKAYDTLVKQCQEGDAVFCHYAGHGGSVPDTSGDEEDGYDETMIPIDYKTAGHVVDDELFKVLICPMPKGVVLNCLVDCCHSGTILDLPFTFIGDGTQQQMTFDKRFQFPHAKLVQNFHDGVVDWHWTVYVASVITAIMAIAVPIVLLLLPISTTTISAPESVVVVPPQEPTGPLTMVRNLVRSLRRK</sequence>
<dbReference type="PANTHER" id="PTHR48104:SF30">
    <property type="entry name" value="METACASPASE-1"/>
    <property type="match status" value="1"/>
</dbReference>
<dbReference type="AlphaFoldDB" id="A0A9N8DQK8"/>
<evidence type="ECO:0000256" key="3">
    <source>
        <dbReference type="SAM" id="Phobius"/>
    </source>
</evidence>
<proteinExistence type="inferred from homology"/>
<feature type="compositionally biased region" description="Low complexity" evidence="2">
    <location>
        <begin position="1"/>
        <end position="16"/>
    </location>
</feature>
<evidence type="ECO:0000259" key="4">
    <source>
        <dbReference type="Pfam" id="PF00656"/>
    </source>
</evidence>
<organism evidence="5 6">
    <name type="scientific">Seminavis robusta</name>
    <dbReference type="NCBI Taxonomy" id="568900"/>
    <lineage>
        <taxon>Eukaryota</taxon>
        <taxon>Sar</taxon>
        <taxon>Stramenopiles</taxon>
        <taxon>Ochrophyta</taxon>
        <taxon>Bacillariophyta</taxon>
        <taxon>Bacillariophyceae</taxon>
        <taxon>Bacillariophycidae</taxon>
        <taxon>Naviculales</taxon>
        <taxon>Naviculaceae</taxon>
        <taxon>Seminavis</taxon>
    </lineage>
</organism>
<reference evidence="5" key="1">
    <citation type="submission" date="2020-06" db="EMBL/GenBank/DDBJ databases">
        <authorList>
            <consortium name="Plant Systems Biology data submission"/>
        </authorList>
    </citation>
    <scope>NUCLEOTIDE SEQUENCE</scope>
    <source>
        <strain evidence="5">D6</strain>
    </source>
</reference>
<dbReference type="GO" id="GO:0004197">
    <property type="term" value="F:cysteine-type endopeptidase activity"/>
    <property type="evidence" value="ECO:0007669"/>
    <property type="project" value="InterPro"/>
</dbReference>
<evidence type="ECO:0000313" key="6">
    <source>
        <dbReference type="Proteomes" id="UP001153069"/>
    </source>
</evidence>
<feature type="domain" description="Peptidase C14 caspase" evidence="4">
    <location>
        <begin position="138"/>
        <end position="290"/>
    </location>
</feature>
<feature type="region of interest" description="Disordered" evidence="2">
    <location>
        <begin position="1"/>
        <end position="21"/>
    </location>
</feature>
<evidence type="ECO:0000313" key="5">
    <source>
        <dbReference type="EMBL" id="CAB9506917.1"/>
    </source>
</evidence>
<dbReference type="InterPro" id="IPR011600">
    <property type="entry name" value="Pept_C14_caspase"/>
</dbReference>
<dbReference type="Proteomes" id="UP001153069">
    <property type="component" value="Unassembled WGS sequence"/>
</dbReference>
<evidence type="ECO:0000256" key="1">
    <source>
        <dbReference type="ARBA" id="ARBA00009005"/>
    </source>
</evidence>
<protein>
    <submittedName>
        <fullName evidence="5">Metacaspase-1B</fullName>
    </submittedName>
</protein>
<dbReference type="GO" id="GO:0006508">
    <property type="term" value="P:proteolysis"/>
    <property type="evidence" value="ECO:0007669"/>
    <property type="project" value="InterPro"/>
</dbReference>
<feature type="domain" description="Peptidase C14 caspase" evidence="4">
    <location>
        <begin position="32"/>
        <end position="118"/>
    </location>
</feature>
<dbReference type="Gene3D" id="3.40.50.12660">
    <property type="match status" value="2"/>
</dbReference>
<dbReference type="PANTHER" id="PTHR48104">
    <property type="entry name" value="METACASPASE-4"/>
    <property type="match status" value="1"/>
</dbReference>
<keyword evidence="6" id="KW-1185">Reference proteome</keyword>
<name>A0A9N8DQK8_9STRA</name>
<comment type="caution">
    <text evidence="5">The sequence shown here is derived from an EMBL/GenBank/DDBJ whole genome shotgun (WGS) entry which is preliminary data.</text>
</comment>
<dbReference type="Pfam" id="PF00656">
    <property type="entry name" value="Peptidase_C14"/>
    <property type="match status" value="2"/>
</dbReference>
<keyword evidence="3" id="KW-1133">Transmembrane helix</keyword>
<dbReference type="InterPro" id="IPR050452">
    <property type="entry name" value="Metacaspase"/>
</dbReference>
<comment type="similarity">
    <text evidence="1">Belongs to the peptidase C14B family.</text>
</comment>
<evidence type="ECO:0000256" key="2">
    <source>
        <dbReference type="SAM" id="MobiDB-lite"/>
    </source>
</evidence>